<dbReference type="EMBL" id="AP019308">
    <property type="protein sequence ID" value="BBH23760.1"/>
    <property type="molecule type" value="Genomic_DNA"/>
</dbReference>
<dbReference type="Proteomes" id="UP000275368">
    <property type="component" value="Chromosome"/>
</dbReference>
<protein>
    <recommendedName>
        <fullName evidence="1">Copper amine oxidase-like N-terminal domain-containing protein</fullName>
    </recommendedName>
</protein>
<keyword evidence="3" id="KW-1185">Reference proteome</keyword>
<evidence type="ECO:0000259" key="1">
    <source>
        <dbReference type="Pfam" id="PF07833"/>
    </source>
</evidence>
<dbReference type="SUPFAM" id="SSF55383">
    <property type="entry name" value="Copper amine oxidase, domain N"/>
    <property type="match status" value="1"/>
</dbReference>
<dbReference type="RefSeq" id="WP_125663484.1">
    <property type="nucleotide sequence ID" value="NZ_AP019308.1"/>
</dbReference>
<dbReference type="KEGG" id="pbk:Back11_51050"/>
<accession>A0A3G9IY06</accession>
<dbReference type="AlphaFoldDB" id="A0A3G9IY06"/>
<organism evidence="2 3">
    <name type="scientific">Paenibacillus baekrokdamisoli</name>
    <dbReference type="NCBI Taxonomy" id="1712516"/>
    <lineage>
        <taxon>Bacteria</taxon>
        <taxon>Bacillati</taxon>
        <taxon>Bacillota</taxon>
        <taxon>Bacilli</taxon>
        <taxon>Bacillales</taxon>
        <taxon>Paenibacillaceae</taxon>
        <taxon>Paenibacillus</taxon>
    </lineage>
</organism>
<evidence type="ECO:0000313" key="3">
    <source>
        <dbReference type="Proteomes" id="UP000275368"/>
    </source>
</evidence>
<proteinExistence type="predicted"/>
<evidence type="ECO:0000313" key="2">
    <source>
        <dbReference type="EMBL" id="BBH23760.1"/>
    </source>
</evidence>
<gene>
    <name evidence="2" type="ORF">Back11_51050</name>
</gene>
<reference evidence="2 3" key="1">
    <citation type="submission" date="2018-11" db="EMBL/GenBank/DDBJ databases">
        <title>Complete genome sequence of Paenibacillus baekrokdamisoli strain KCTC 33723.</title>
        <authorList>
            <person name="Kang S.W."/>
            <person name="Lee K.C."/>
            <person name="Kim K.K."/>
            <person name="Kim J.S."/>
            <person name="Kim D.S."/>
            <person name="Ko S.H."/>
            <person name="Yang S.H."/>
            <person name="Lee J.S."/>
        </authorList>
    </citation>
    <scope>NUCLEOTIDE SEQUENCE [LARGE SCALE GENOMIC DNA]</scope>
    <source>
        <strain evidence="2 3">KCTC 33723</strain>
    </source>
</reference>
<dbReference type="Pfam" id="PF07833">
    <property type="entry name" value="Cu_amine_oxidN1"/>
    <property type="match status" value="1"/>
</dbReference>
<dbReference type="Gene3D" id="3.30.457.10">
    <property type="entry name" value="Copper amine oxidase-like, N-terminal domain"/>
    <property type="match status" value="1"/>
</dbReference>
<dbReference type="InterPro" id="IPR036582">
    <property type="entry name" value="Mao_N_sf"/>
</dbReference>
<feature type="domain" description="Copper amine oxidase-like N-terminal" evidence="1">
    <location>
        <begin position="37"/>
        <end position="143"/>
    </location>
</feature>
<dbReference type="OrthoDB" id="2593413at2"/>
<sequence length="298" mass="32728">MKKILFVLSLVLSFGLFGEPQISAAEAKGLSPIEMNVNGQFIVMDVQPVIDKANLLIPIRALSSFGLSYRWDSATQSVTIENTDGDVLKAAVNSKTAYKNGTSSEMTVPVQSKDGRVLVPVRFITENLGCQVQYESIRKMVFITSKDYKFDMNVFEQEDLVAARRAAISIPLTVAFKTLDFPTLKYHSYRFPKGKANTYVFSDAYTNSIVEIKDGKAIVLGQYVIGDRSNFAVKAGNITEKNTADPVLAPFISGVTFSFESNDTSQTNYHDSETGLNGSFTSSVKVYSDIIQKVPNGS</sequence>
<dbReference type="InterPro" id="IPR012854">
    <property type="entry name" value="Cu_amine_oxidase-like_N"/>
</dbReference>
<name>A0A3G9IY06_9BACL</name>